<keyword evidence="4" id="KW-0678">Repressor</keyword>
<dbReference type="Pfam" id="PF02599">
    <property type="entry name" value="CsrA"/>
    <property type="match status" value="1"/>
</dbReference>
<keyword evidence="6" id="KW-1185">Reference proteome</keyword>
<keyword evidence="4" id="KW-1005">Bacterial flagellum biogenesis</keyword>
<dbReference type="RefSeq" id="WP_209809558.1">
    <property type="nucleotide sequence ID" value="NZ_JAGGKT010000003.1"/>
</dbReference>
<dbReference type="InterPro" id="IPR036107">
    <property type="entry name" value="CsrA_sf"/>
</dbReference>
<comment type="caution">
    <text evidence="5">The sequence shown here is derived from an EMBL/GenBank/DDBJ whole genome shotgun (WGS) entry which is preliminary data.</text>
</comment>
<name>A0ABS4GMF0_9BACL</name>
<evidence type="ECO:0000313" key="5">
    <source>
        <dbReference type="EMBL" id="MBP1931457.1"/>
    </source>
</evidence>
<dbReference type="Gene3D" id="2.60.40.4380">
    <property type="entry name" value="Translational regulator CsrA"/>
    <property type="match status" value="1"/>
</dbReference>
<dbReference type="PANTHER" id="PTHR34984:SF1">
    <property type="entry name" value="CARBON STORAGE REGULATOR"/>
    <property type="match status" value="1"/>
</dbReference>
<keyword evidence="2 4" id="KW-0810">Translation regulation</keyword>
<dbReference type="PANTHER" id="PTHR34984">
    <property type="entry name" value="CARBON STORAGE REGULATOR"/>
    <property type="match status" value="1"/>
</dbReference>
<keyword evidence="3 4" id="KW-0694">RNA-binding</keyword>
<dbReference type="HAMAP" id="MF_00167">
    <property type="entry name" value="CsrA"/>
    <property type="match status" value="1"/>
</dbReference>
<comment type="function">
    <text evidence="4">A translational regulator that binds mRNA to regulate translation initiation and/or mRNA stability. Usually binds in the 5'-UTR at or near the Shine-Dalgarno sequence preventing ribosome-binding, thus repressing translation. Its main target seems to be the major flagellin gene, while its function is anatagonized by FliW.</text>
</comment>
<dbReference type="NCBIfam" id="TIGR00202">
    <property type="entry name" value="csrA"/>
    <property type="match status" value="1"/>
</dbReference>
<sequence length="78" mass="8676">MLVLTRRKHQSIMIGDDIEITIAAVEGDQVKLGINAPKHVEIHRKEVYLAIEEANREAVSDVARVDLKRIMGQLGGSE</sequence>
<evidence type="ECO:0000313" key="6">
    <source>
        <dbReference type="Proteomes" id="UP001519343"/>
    </source>
</evidence>
<dbReference type="NCBIfam" id="NF002469">
    <property type="entry name" value="PRK01712.1"/>
    <property type="match status" value="1"/>
</dbReference>
<accession>A0ABS4GMF0</accession>
<evidence type="ECO:0000256" key="2">
    <source>
        <dbReference type="ARBA" id="ARBA00022845"/>
    </source>
</evidence>
<comment type="subunit">
    <text evidence="4">Homodimer; the beta-strands of each monomer intercalate to form a hydrophobic core, while the alpha-helices form wings that extend away from the core.</text>
</comment>
<evidence type="ECO:0000256" key="3">
    <source>
        <dbReference type="ARBA" id="ARBA00022884"/>
    </source>
</evidence>
<dbReference type="EMBL" id="JAGGKT010000003">
    <property type="protein sequence ID" value="MBP1931457.1"/>
    <property type="molecule type" value="Genomic_DNA"/>
</dbReference>
<reference evidence="5 6" key="1">
    <citation type="submission" date="2021-03" db="EMBL/GenBank/DDBJ databases">
        <title>Genomic Encyclopedia of Type Strains, Phase IV (KMG-IV): sequencing the most valuable type-strain genomes for metagenomic binning, comparative biology and taxonomic classification.</title>
        <authorList>
            <person name="Goeker M."/>
        </authorList>
    </citation>
    <scope>NUCLEOTIDE SEQUENCE [LARGE SCALE GENOMIC DNA]</scope>
    <source>
        <strain evidence="5 6">DSM 24738</strain>
    </source>
</reference>
<dbReference type="SUPFAM" id="SSF117130">
    <property type="entry name" value="CsrA-like"/>
    <property type="match status" value="1"/>
</dbReference>
<dbReference type="InterPro" id="IPR003751">
    <property type="entry name" value="CsrA"/>
</dbReference>
<evidence type="ECO:0000256" key="1">
    <source>
        <dbReference type="ARBA" id="ARBA00022490"/>
    </source>
</evidence>
<evidence type="ECO:0000256" key="4">
    <source>
        <dbReference type="HAMAP-Rule" id="MF_00167"/>
    </source>
</evidence>
<comment type="similarity">
    <text evidence="4">Belongs to the CsrA/RsmA family.</text>
</comment>
<protein>
    <recommendedName>
        <fullName evidence="4">Translational regulator CsrA</fullName>
    </recommendedName>
</protein>
<keyword evidence="1 4" id="KW-0963">Cytoplasm</keyword>
<proteinExistence type="inferred from homology"/>
<dbReference type="Proteomes" id="UP001519343">
    <property type="component" value="Unassembled WGS sequence"/>
</dbReference>
<organism evidence="5 6">
    <name type="scientific">Ammoniphilus resinae</name>
    <dbReference type="NCBI Taxonomy" id="861532"/>
    <lineage>
        <taxon>Bacteria</taxon>
        <taxon>Bacillati</taxon>
        <taxon>Bacillota</taxon>
        <taxon>Bacilli</taxon>
        <taxon>Bacillales</taxon>
        <taxon>Paenibacillaceae</taxon>
        <taxon>Aneurinibacillus group</taxon>
        <taxon>Ammoniphilus</taxon>
    </lineage>
</organism>
<comment type="subcellular location">
    <subcellularLocation>
        <location evidence="4">Cytoplasm</location>
    </subcellularLocation>
</comment>
<gene>
    <name evidence="4" type="primary">csrA</name>
    <name evidence="5" type="ORF">J2Z37_001458</name>
</gene>